<evidence type="ECO:0000256" key="5">
    <source>
        <dbReference type="SAM" id="MobiDB-lite"/>
    </source>
</evidence>
<evidence type="ECO:0000256" key="3">
    <source>
        <dbReference type="ARBA" id="ARBA00022833"/>
    </source>
</evidence>
<organism evidence="7 8">
    <name type="scientific">Strongylocentrotus purpuratus</name>
    <name type="common">Purple sea urchin</name>
    <dbReference type="NCBI Taxonomy" id="7668"/>
    <lineage>
        <taxon>Eukaryota</taxon>
        <taxon>Metazoa</taxon>
        <taxon>Echinodermata</taxon>
        <taxon>Eleutherozoa</taxon>
        <taxon>Echinozoa</taxon>
        <taxon>Echinoidea</taxon>
        <taxon>Euechinoidea</taxon>
        <taxon>Echinacea</taxon>
        <taxon>Camarodonta</taxon>
        <taxon>Echinidea</taxon>
        <taxon>Strongylocentrotidae</taxon>
        <taxon>Strongylocentrotus</taxon>
    </lineage>
</organism>
<keyword evidence="8" id="KW-1185">Reference proteome</keyword>
<feature type="region of interest" description="Disordered" evidence="5">
    <location>
        <begin position="189"/>
        <end position="211"/>
    </location>
</feature>
<evidence type="ECO:0000313" key="8">
    <source>
        <dbReference type="Proteomes" id="UP000007110"/>
    </source>
</evidence>
<dbReference type="GeneID" id="100890951"/>
<dbReference type="RefSeq" id="XP_003730708.2">
    <property type="nucleotide sequence ID" value="XM_003730660.3"/>
</dbReference>
<feature type="region of interest" description="Disordered" evidence="5">
    <location>
        <begin position="1"/>
        <end position="32"/>
    </location>
</feature>
<dbReference type="InterPro" id="IPR011011">
    <property type="entry name" value="Znf_FYVE_PHD"/>
</dbReference>
<accession>A0A7M7GIZ2</accession>
<dbReference type="InterPro" id="IPR000306">
    <property type="entry name" value="Znf_FYVE"/>
</dbReference>
<evidence type="ECO:0000256" key="1">
    <source>
        <dbReference type="ARBA" id="ARBA00022723"/>
    </source>
</evidence>
<evidence type="ECO:0000313" key="7">
    <source>
        <dbReference type="EnsemblMetazoa" id="XP_003730708"/>
    </source>
</evidence>
<keyword evidence="3" id="KW-0862">Zinc</keyword>
<dbReference type="InterPro" id="IPR017455">
    <property type="entry name" value="Znf_FYVE-rel"/>
</dbReference>
<feature type="domain" description="FYVE-type" evidence="6">
    <location>
        <begin position="74"/>
        <end position="142"/>
    </location>
</feature>
<dbReference type="Pfam" id="PF01363">
    <property type="entry name" value="FYVE"/>
    <property type="match status" value="2"/>
</dbReference>
<feature type="domain" description="FYVE-type" evidence="6">
    <location>
        <begin position="242"/>
        <end position="329"/>
    </location>
</feature>
<dbReference type="GO" id="GO:0008270">
    <property type="term" value="F:zinc ion binding"/>
    <property type="evidence" value="ECO:0007669"/>
    <property type="project" value="UniProtKB-KW"/>
</dbReference>
<dbReference type="OMA" id="RKCGKLY"/>
<evidence type="ECO:0000259" key="6">
    <source>
        <dbReference type="PROSITE" id="PS50178"/>
    </source>
</evidence>
<dbReference type="PANTHER" id="PTHR23164:SF30">
    <property type="entry name" value="EARLY ENDOSOME ANTIGEN 1"/>
    <property type="match status" value="1"/>
</dbReference>
<sequence>MFNKGASGDGKKRWRLGGPYIRGQQGSSNQRAEVKQEWHLVQNELKQFQQSFDAGTQNLEEQSDPTTAVSRSHWVQNSDCNNCSNKTCKRPLWAMSKHHCRKCGLIFCAKCLQFKRRLSPNAEYDPNGWMCKVCEKCFDAKEQEIGHSRRWTYDLQLFRAARQKRDDSKLTRSVMRRVCKNLVEGFQRNHSSSTATPQSADASSDANGVGSQTKNPFSLFKRSVSKVVSHGVPDWQKPPTWVSEGSSCQCCNRPYGKLESKLNCRICGKLVCKTQSSKDLLLYRPDKSDRAELGSEPRWAIIRVIGSPEVEPDDSLYVRLCHPCKEQLEAIQVEDYQRVTDEGAMMNIYLQQLVDIYTEIIKIQAKIDSSIPEFQKLIDGLEIQAGAPSSLPPNRNNMQLLAKHQGDLSDHLSLFVITIGRLKKLEPQSRLQVKLVKNLMSCKFSFCQETSNLYKQLRRQLGEITPPEILQEIQTIVDAKAINSACLSLNQLAFECLHLCLKHHLDQSLPLSIKQSAEICESDLKKKMESSEEDWEEHRDQISAFIKIQIKGDEENNIKPRLYIRPSRRRTKRDGVLYVEGFINRRTSEVLEKILAQLVSRTADRSFKSTKSFLEELRGSFMEDKEDDKNGWTLL</sequence>
<dbReference type="PROSITE" id="PS50178">
    <property type="entry name" value="ZF_FYVE"/>
    <property type="match status" value="2"/>
</dbReference>
<dbReference type="SUPFAM" id="SSF57903">
    <property type="entry name" value="FYVE/PHD zinc finger"/>
    <property type="match status" value="2"/>
</dbReference>
<dbReference type="PANTHER" id="PTHR23164">
    <property type="entry name" value="EARLY ENDOSOME ANTIGEN 1"/>
    <property type="match status" value="1"/>
</dbReference>
<dbReference type="SMART" id="SM00064">
    <property type="entry name" value="FYVE"/>
    <property type="match status" value="2"/>
</dbReference>
<reference evidence="8" key="1">
    <citation type="submission" date="2015-02" db="EMBL/GenBank/DDBJ databases">
        <title>Genome sequencing for Strongylocentrotus purpuratus.</title>
        <authorList>
            <person name="Murali S."/>
            <person name="Liu Y."/>
            <person name="Vee V."/>
            <person name="English A."/>
            <person name="Wang M."/>
            <person name="Skinner E."/>
            <person name="Han Y."/>
            <person name="Muzny D.M."/>
            <person name="Worley K.C."/>
            <person name="Gibbs R.A."/>
        </authorList>
    </citation>
    <scope>NUCLEOTIDE SEQUENCE</scope>
</reference>
<evidence type="ECO:0000256" key="2">
    <source>
        <dbReference type="ARBA" id="ARBA00022771"/>
    </source>
</evidence>
<protein>
    <recommendedName>
        <fullName evidence="6">FYVE-type domain-containing protein</fullName>
    </recommendedName>
</protein>
<proteinExistence type="predicted"/>
<dbReference type="OrthoDB" id="10018316at2759"/>
<dbReference type="InParanoid" id="A0A7M7GIZ2"/>
<dbReference type="KEGG" id="spu:100890951"/>
<keyword evidence="1" id="KW-0479">Metal-binding</keyword>
<dbReference type="InterPro" id="IPR013083">
    <property type="entry name" value="Znf_RING/FYVE/PHD"/>
</dbReference>
<dbReference type="AlphaFoldDB" id="A0A7M7GIZ2"/>
<dbReference type="Gene3D" id="3.30.40.10">
    <property type="entry name" value="Zinc/RING finger domain, C3HC4 (zinc finger)"/>
    <property type="match status" value="2"/>
</dbReference>
<reference evidence="7" key="2">
    <citation type="submission" date="2021-01" db="UniProtKB">
        <authorList>
            <consortium name="EnsemblMetazoa"/>
        </authorList>
    </citation>
    <scope>IDENTIFICATION</scope>
</reference>
<dbReference type="EnsemblMetazoa" id="XM_003730660">
    <property type="protein sequence ID" value="XP_003730708"/>
    <property type="gene ID" value="LOC100890951"/>
</dbReference>
<evidence type="ECO:0000256" key="4">
    <source>
        <dbReference type="PROSITE-ProRule" id="PRU00091"/>
    </source>
</evidence>
<keyword evidence="2 4" id="KW-0863">Zinc-finger</keyword>
<name>A0A7M7GIZ2_STRPU</name>
<dbReference type="Proteomes" id="UP000007110">
    <property type="component" value="Unassembled WGS sequence"/>
</dbReference>